<dbReference type="UniPathway" id="UPA00085"/>
<evidence type="ECO:0000313" key="12">
    <source>
        <dbReference type="Proteomes" id="UP000244338"/>
    </source>
</evidence>
<keyword evidence="4 10" id="KW-0812">Transmembrane</keyword>
<dbReference type="EMBL" id="PEBX01000019">
    <property type="protein sequence ID" value="PTQ56780.1"/>
    <property type="molecule type" value="Genomic_DNA"/>
</dbReference>
<comment type="pathway">
    <text evidence="10">Lipid metabolism; phospholipid metabolism.</text>
</comment>
<keyword evidence="2 10" id="KW-0444">Lipid biosynthesis</keyword>
<dbReference type="SMART" id="SM01207">
    <property type="entry name" value="G3P_acyltransf"/>
    <property type="match status" value="1"/>
</dbReference>
<keyword evidence="6 10" id="KW-0443">Lipid metabolism</keyword>
<evidence type="ECO:0000256" key="8">
    <source>
        <dbReference type="ARBA" id="ARBA00023209"/>
    </source>
</evidence>
<dbReference type="NCBIfam" id="TIGR00023">
    <property type="entry name" value="glycerol-3-phosphate 1-O-acyltransferase PlsY"/>
    <property type="match status" value="1"/>
</dbReference>
<evidence type="ECO:0000256" key="4">
    <source>
        <dbReference type="ARBA" id="ARBA00022692"/>
    </source>
</evidence>
<dbReference type="AlphaFoldDB" id="A0A2R6Y266"/>
<keyword evidence="3 10" id="KW-0808">Transferase</keyword>
<keyword evidence="1 10" id="KW-1003">Cell membrane</keyword>
<comment type="subcellular location">
    <subcellularLocation>
        <location evidence="10">Cell membrane</location>
        <topology evidence="10">Multi-pass membrane protein</topology>
    </subcellularLocation>
</comment>
<dbReference type="PANTHER" id="PTHR30309:SF0">
    <property type="entry name" value="GLYCEROL-3-PHOSPHATE ACYLTRANSFERASE-RELATED"/>
    <property type="match status" value="1"/>
</dbReference>
<feature type="transmembrane region" description="Helical" evidence="10">
    <location>
        <begin position="173"/>
        <end position="189"/>
    </location>
</feature>
<comment type="caution">
    <text evidence="11">The sequence shown here is derived from an EMBL/GenBank/DDBJ whole genome shotgun (WGS) entry which is preliminary data.</text>
</comment>
<keyword evidence="11" id="KW-0012">Acyltransferase</keyword>
<keyword evidence="7 10" id="KW-0472">Membrane</keyword>
<evidence type="ECO:0000256" key="7">
    <source>
        <dbReference type="ARBA" id="ARBA00023136"/>
    </source>
</evidence>
<evidence type="ECO:0000256" key="9">
    <source>
        <dbReference type="ARBA" id="ARBA00023264"/>
    </source>
</evidence>
<keyword evidence="5 10" id="KW-1133">Transmembrane helix</keyword>
<dbReference type="GO" id="GO:0008654">
    <property type="term" value="P:phospholipid biosynthetic process"/>
    <property type="evidence" value="ECO:0007669"/>
    <property type="project" value="UniProtKB-UniRule"/>
</dbReference>
<sequence>MGRFYFMKGTISMTIVLIFILAYLIGSIPFGLLFARLIKGIDLLRCGSGNIGTTNAFRCAGPVVGTLTLVFDVLKGLAGLSILALFVHTPWELYVTGLLIVIGHTRSVFLKGRGGKAIATSFGVLLYLNPLAILLAAFLFAIVVAATRIVSLGSITAAIAYPLLTPFFRTDPLFILISYALGAYAIYLHQENIRRLLRKEEPHLTFGHQVRKNKRLK</sequence>
<organism evidence="11 12">
    <name type="scientific">Candidatus Carbonibacillus altaicus</name>
    <dbReference type="NCBI Taxonomy" id="2163959"/>
    <lineage>
        <taxon>Bacteria</taxon>
        <taxon>Bacillati</taxon>
        <taxon>Bacillota</taxon>
        <taxon>Bacilli</taxon>
        <taxon>Bacillales</taxon>
        <taxon>Candidatus Carbonibacillus</taxon>
    </lineage>
</organism>
<keyword evidence="9 10" id="KW-1208">Phospholipid metabolism</keyword>
<dbReference type="HAMAP" id="MF_01043">
    <property type="entry name" value="PlsY"/>
    <property type="match status" value="1"/>
</dbReference>
<dbReference type="EC" id="2.3.1.275" evidence="10"/>
<evidence type="ECO:0000256" key="10">
    <source>
        <dbReference type="HAMAP-Rule" id="MF_01043"/>
    </source>
</evidence>
<dbReference type="Pfam" id="PF02660">
    <property type="entry name" value="G3P_acyltransf"/>
    <property type="match status" value="1"/>
</dbReference>
<dbReference type="Proteomes" id="UP000244338">
    <property type="component" value="Unassembled WGS sequence"/>
</dbReference>
<gene>
    <name evidence="10" type="primary">plsY</name>
    <name evidence="11" type="ORF">BSOLF_2668</name>
</gene>
<evidence type="ECO:0000313" key="11">
    <source>
        <dbReference type="EMBL" id="PTQ56780.1"/>
    </source>
</evidence>
<evidence type="ECO:0000256" key="1">
    <source>
        <dbReference type="ARBA" id="ARBA00022475"/>
    </source>
</evidence>
<dbReference type="PANTHER" id="PTHR30309">
    <property type="entry name" value="INNER MEMBRANE PROTEIN YGIH"/>
    <property type="match status" value="1"/>
</dbReference>
<accession>A0A2R6Y266</accession>
<keyword evidence="8 10" id="KW-0594">Phospholipid biosynthesis</keyword>
<proteinExistence type="inferred from homology"/>
<comment type="caution">
    <text evidence="10">Lacks conserved residue(s) required for the propagation of feature annotation.</text>
</comment>
<evidence type="ECO:0000256" key="6">
    <source>
        <dbReference type="ARBA" id="ARBA00023098"/>
    </source>
</evidence>
<feature type="transmembrane region" description="Helical" evidence="10">
    <location>
        <begin position="131"/>
        <end position="161"/>
    </location>
</feature>
<comment type="catalytic activity">
    <reaction evidence="10">
        <text>an acyl phosphate + sn-glycerol 3-phosphate = a 1-acyl-sn-glycero-3-phosphate + phosphate</text>
        <dbReference type="Rhea" id="RHEA:34075"/>
        <dbReference type="ChEBI" id="CHEBI:43474"/>
        <dbReference type="ChEBI" id="CHEBI:57597"/>
        <dbReference type="ChEBI" id="CHEBI:57970"/>
        <dbReference type="ChEBI" id="CHEBI:59918"/>
        <dbReference type="EC" id="2.3.1.275"/>
    </reaction>
</comment>
<evidence type="ECO:0000256" key="3">
    <source>
        <dbReference type="ARBA" id="ARBA00022679"/>
    </source>
</evidence>
<name>A0A2R6Y266_9BACL</name>
<dbReference type="InterPro" id="IPR003811">
    <property type="entry name" value="G3P_acylTferase_PlsY"/>
</dbReference>
<protein>
    <recommendedName>
        <fullName evidence="10">Glycerol-3-phosphate acyltransferase</fullName>
    </recommendedName>
    <alternativeName>
        <fullName evidence="10">Acyl-PO4 G3P acyltransferase</fullName>
    </alternativeName>
    <alternativeName>
        <fullName evidence="10">Acyl-phosphate--glycerol-3-phosphate acyltransferase</fullName>
    </alternativeName>
    <alternativeName>
        <fullName evidence="10">G3P acyltransferase</fullName>
        <shortName evidence="10">GPAT</shortName>
        <ecNumber evidence="10">2.3.1.275</ecNumber>
    </alternativeName>
    <alternativeName>
        <fullName evidence="10">Lysophosphatidic acid synthase</fullName>
        <shortName evidence="10">LPA synthase</shortName>
    </alternativeName>
</protein>
<evidence type="ECO:0000256" key="5">
    <source>
        <dbReference type="ARBA" id="ARBA00022989"/>
    </source>
</evidence>
<feature type="transmembrane region" description="Helical" evidence="10">
    <location>
        <begin position="12"/>
        <end position="38"/>
    </location>
</feature>
<reference evidence="12" key="1">
    <citation type="journal article" date="2018" name="Sci. Rep.">
        <title>Lignite coal burning seam in the remote Altai Mountains harbors a hydrogen-driven thermophilic microbial community.</title>
        <authorList>
            <person name="Kadnikov V.V."/>
            <person name="Mardanov A.V."/>
            <person name="Ivasenko D.A."/>
            <person name="Antsiferov D.V."/>
            <person name="Beletsky A.V."/>
            <person name="Karnachuk O.V."/>
            <person name="Ravin N.V."/>
        </authorList>
    </citation>
    <scope>NUCLEOTIDE SEQUENCE [LARGE SCALE GENOMIC DNA]</scope>
</reference>
<evidence type="ECO:0000256" key="2">
    <source>
        <dbReference type="ARBA" id="ARBA00022516"/>
    </source>
</evidence>
<comment type="function">
    <text evidence="10">Catalyzes the transfer of an acyl group from acyl-phosphate (acyl-PO(4)) to glycerol-3-phosphate (G3P) to form lysophosphatidic acid (LPA). This enzyme utilizes acyl-phosphate as fatty acyl donor, but not acyl-CoA or acyl-ACP.</text>
</comment>
<dbReference type="GO" id="GO:0005886">
    <property type="term" value="C:plasma membrane"/>
    <property type="evidence" value="ECO:0007669"/>
    <property type="project" value="UniProtKB-SubCell"/>
</dbReference>
<comment type="similarity">
    <text evidence="10">Belongs to the PlsY family.</text>
</comment>
<comment type="subunit">
    <text evidence="10">Probably interacts with PlsX.</text>
</comment>
<dbReference type="GO" id="GO:0043772">
    <property type="term" value="F:acyl-phosphate glycerol-3-phosphate acyltransferase activity"/>
    <property type="evidence" value="ECO:0007669"/>
    <property type="project" value="UniProtKB-UniRule"/>
</dbReference>